<feature type="compositionally biased region" description="Acidic residues" evidence="1">
    <location>
        <begin position="73"/>
        <end position="96"/>
    </location>
</feature>
<name>A0A2A4JXM4_HELVI</name>
<dbReference type="EMBL" id="NWSH01000437">
    <property type="protein sequence ID" value="PCG76438.1"/>
    <property type="molecule type" value="Genomic_DNA"/>
</dbReference>
<feature type="compositionally biased region" description="Acidic residues" evidence="1">
    <location>
        <begin position="137"/>
        <end position="150"/>
    </location>
</feature>
<protein>
    <submittedName>
        <fullName evidence="2">Uncharacterized protein</fullName>
    </submittedName>
</protein>
<dbReference type="AlphaFoldDB" id="A0A2A4JXM4"/>
<proteinExistence type="predicted"/>
<reference evidence="2" key="1">
    <citation type="submission" date="2017-09" db="EMBL/GenBank/DDBJ databases">
        <title>Contemporary evolution of a Lepidopteran species, Heliothis virescens, in response to modern agricultural practices.</title>
        <authorList>
            <person name="Fritz M.L."/>
            <person name="Deyonke A.M."/>
            <person name="Papanicolaou A."/>
            <person name="Micinski S."/>
            <person name="Westbrook J."/>
            <person name="Gould F."/>
        </authorList>
    </citation>
    <scope>NUCLEOTIDE SEQUENCE [LARGE SCALE GENOMIC DNA]</scope>
    <source>
        <strain evidence="2">HvINT-</strain>
        <tissue evidence="2">Whole body</tissue>
    </source>
</reference>
<feature type="region of interest" description="Disordered" evidence="1">
    <location>
        <begin position="137"/>
        <end position="166"/>
    </location>
</feature>
<feature type="compositionally biased region" description="Polar residues" evidence="1">
    <location>
        <begin position="54"/>
        <end position="70"/>
    </location>
</feature>
<dbReference type="STRING" id="7102.A0A2A4JXM4"/>
<evidence type="ECO:0000256" key="1">
    <source>
        <dbReference type="SAM" id="MobiDB-lite"/>
    </source>
</evidence>
<accession>A0A2A4JXM4</accession>
<sequence>MTDEPECQLRRRKVSGNPNLPLNLDVEYLVCDGDPDQGTPSPSNVRRLSHQKQKSSSSTLLDYKNKQQSFDIQVEECEEEEIIIESEDDDDDNAEGGDDRSITPTPIQDFGANVVYTEGPQATDFLRVEECEEEEIIIESEDDDDDNAEGGDDRSITPTPIQDFGANVVYTEGPQATDFLRVKAIEAECYTDVSDADTDEEN</sequence>
<evidence type="ECO:0000313" key="2">
    <source>
        <dbReference type="EMBL" id="PCG76438.1"/>
    </source>
</evidence>
<feature type="region of interest" description="Disordered" evidence="1">
    <location>
        <begin position="1"/>
        <end position="111"/>
    </location>
</feature>
<organism evidence="2">
    <name type="scientific">Heliothis virescens</name>
    <name type="common">Tobacco budworm moth</name>
    <dbReference type="NCBI Taxonomy" id="7102"/>
    <lineage>
        <taxon>Eukaryota</taxon>
        <taxon>Metazoa</taxon>
        <taxon>Ecdysozoa</taxon>
        <taxon>Arthropoda</taxon>
        <taxon>Hexapoda</taxon>
        <taxon>Insecta</taxon>
        <taxon>Pterygota</taxon>
        <taxon>Neoptera</taxon>
        <taxon>Endopterygota</taxon>
        <taxon>Lepidoptera</taxon>
        <taxon>Glossata</taxon>
        <taxon>Ditrysia</taxon>
        <taxon>Noctuoidea</taxon>
        <taxon>Noctuidae</taxon>
        <taxon>Heliothinae</taxon>
        <taxon>Heliothis</taxon>
    </lineage>
</organism>
<comment type="caution">
    <text evidence="2">The sequence shown here is derived from an EMBL/GenBank/DDBJ whole genome shotgun (WGS) entry which is preliminary data.</text>
</comment>
<gene>
    <name evidence="2" type="ORF">B5V51_9549</name>
</gene>